<keyword evidence="5" id="KW-0804">Transcription</keyword>
<protein>
    <recommendedName>
        <fullName evidence="8">PHD-type domain-containing protein</fullName>
    </recommendedName>
</protein>
<evidence type="ECO:0000256" key="5">
    <source>
        <dbReference type="ARBA" id="ARBA00023163"/>
    </source>
</evidence>
<dbReference type="InterPro" id="IPR019787">
    <property type="entry name" value="Znf_PHD-finger"/>
</dbReference>
<dbReference type="GO" id="GO:0034244">
    <property type="term" value="P:negative regulation of transcription elongation by RNA polymerase II"/>
    <property type="evidence" value="ECO:0007669"/>
    <property type="project" value="InterPro"/>
</dbReference>
<comment type="caution">
    <text evidence="9">The sequence shown here is derived from an EMBL/GenBank/DDBJ whole genome shotgun (WGS) entry which is preliminary data.</text>
</comment>
<evidence type="ECO:0000256" key="2">
    <source>
        <dbReference type="ARBA" id="ARBA00022771"/>
    </source>
</evidence>
<dbReference type="PROSITE" id="PS50016">
    <property type="entry name" value="ZF_PHD_2"/>
    <property type="match status" value="1"/>
</dbReference>
<feature type="compositionally biased region" description="Basic and acidic residues" evidence="7">
    <location>
        <begin position="437"/>
        <end position="454"/>
    </location>
</feature>
<keyword evidence="2 6" id="KW-0863">Zinc-finger</keyword>
<reference evidence="10" key="1">
    <citation type="submission" date="2016-04" db="EMBL/GenBank/DDBJ databases">
        <title>Cephalotus genome sequencing.</title>
        <authorList>
            <person name="Fukushima K."/>
            <person name="Hasebe M."/>
            <person name="Fang X."/>
        </authorList>
    </citation>
    <scope>NUCLEOTIDE SEQUENCE [LARGE SCALE GENOMIC DNA]</scope>
    <source>
        <strain evidence="10">cv. St1</strain>
    </source>
</reference>
<sequence>MSSDTARRKERSVEELYNATEMIAVAEITPILRGSCRMQGPVDERDHDIQKHMVSSQSEKRSGKHFMNQRIGMRVESGTCNVCSSPCSSCMHRNLARMGSKTEEFSDETCRVTMASHSSVNEGGVLHPFKSRECDSIQRTTSETSNLHSANSSHDSFSENVESKATMRSSTISDASVDAGMLQKLYSEKTGAVDQPAPKLVHGLDQKTFSNKCESSKSGEGHDDNISCASRANDAIIAYSYCKRNVENKDLSRSSASVQSLGPEGPGKAMFCQRLESPENCSLKDADADSSSPNLRSPHLHSERGKRLIGSSSGVSMKIHSKSEAEHYNDNTDPQNQDFKSSEQDEQDEKSKESIELADMQQPPLQAVSGDEIEESEIVEHDVKVCDICGDAGREDLLAICSRCSDGAEHTYCMKEMLQKVPEGDWLCEECKFAEETESQKQGSDAEERRKKEGSSSTQGSGKRHAENVEVASSAKRQAIETSLGLPNSSCPSRVAVLSRDLSIKNVDRVKARLVHQMPFGNKTSNDVSESARSPNAGPRLQTPKGTLLKANSFNSINSKEKVKLVDEVFHQKLKGTREHASLDLKEGPTRVVGKSMSFKSSNSSESKFKILPSKYSHFQDLKGLKPVKDRIAFERKKLPKLDHSETCSTTASSAVSTHKAEHKLTPRGESNSLSYASNNRESKAVQFDSKSSILSRANTIVSRKRVENPFTSVGTVSANGICNSSEQKLNAIRPKDEPLSSCWTADVPFNNADGALQDGVPWSLESTNQSEKTRESSDTGLKPNMTMSSKGVPCQTCKEIGHAAEHCSVGILQASFTDASAARNSRDEMNKDNKLKAAIEAAMQKRPGIFGKNKVPDQSDGLSVSGIELNTERASQDLSVLNKMKTMVSIEGTYEGQVSCSSGSHKLTVITNLKQLNSHDVDLFRVGDLDSVVPSVGKPTMRDWPGHDFAPAFSVVPEHEYIWQGSFEVHRGGKLPELCSGIQAHLSTCASPKVLEVANLLSHKISLIELPRLSVWPAQFYNSGAKENNIAFYFFAKDIDSYENNYKGLLDRMIKNDLALIGDFDGAEILIFSSDQLPENCQRWNMLFFLWGVCRERRTNCSDSSKNLSFNHPDKMRVSITSDPREKVPSLEQTALGLQGNSEQQENSGDSKYLSRIATDNEHLYPGVRCTTPTPEVVQQSVIMTDLKPPLQATGISSVSNKAVKRRMYWDASITKVDTSLSKNRPVGNQESGVVGIVSEEKMSDQMNSDRDQALLERSFKVEDGLIDTETASNGDLTVKGLNSSQSLRKRPHLDLTNTASQSSVGTIPKLPLNDLNSVFVDGESTSKKLKTEFSRMHGSSTSSDKNSFRAGCTTQTKDLGPISLIEEKICEKTCDEKVIPEDLGTTERYFFPVASYNVNDFQVGGKSLPWKKNLSENRDQFQEGIPNLELALGAETKSPKKGILPFTVGVLDRNSSQDRPPDKKDEDVSASLSLSLSFPFTDKEQTLNPVPKQEQILPERQHVNTPLLLFGDFLNK</sequence>
<keyword evidence="10" id="KW-1185">Reference proteome</keyword>
<dbReference type="FunCoup" id="A0A1Q3D186">
    <property type="interactions" value="2182"/>
</dbReference>
<dbReference type="EMBL" id="BDDD01003816">
    <property type="protein sequence ID" value="GAV86202.1"/>
    <property type="molecule type" value="Genomic_DNA"/>
</dbReference>
<dbReference type="Proteomes" id="UP000187406">
    <property type="component" value="Unassembled WGS sequence"/>
</dbReference>
<dbReference type="Pfam" id="PF23121">
    <property type="entry name" value="SPOC_AIPP2"/>
    <property type="match status" value="1"/>
</dbReference>
<feature type="region of interest" description="Disordered" evidence="7">
    <location>
        <begin position="755"/>
        <end position="789"/>
    </location>
</feature>
<proteinExistence type="predicted"/>
<feature type="compositionally biased region" description="Polar residues" evidence="7">
    <location>
        <begin position="137"/>
        <end position="160"/>
    </location>
</feature>
<feature type="region of interest" description="Disordered" evidence="7">
    <location>
        <begin position="645"/>
        <end position="677"/>
    </location>
</feature>
<gene>
    <name evidence="9" type="ORF">CFOL_v3_29635</name>
</gene>
<evidence type="ECO:0000256" key="4">
    <source>
        <dbReference type="ARBA" id="ARBA00023015"/>
    </source>
</evidence>
<dbReference type="InterPro" id="IPR001965">
    <property type="entry name" value="Znf_PHD"/>
</dbReference>
<accession>A0A1Q3D186</accession>
<dbReference type="InterPro" id="IPR011011">
    <property type="entry name" value="Znf_FYVE_PHD"/>
</dbReference>
<dbReference type="InParanoid" id="A0A1Q3D186"/>
<keyword evidence="1" id="KW-0479">Metal-binding</keyword>
<feature type="compositionally biased region" description="Basic and acidic residues" evidence="7">
    <location>
        <begin position="321"/>
        <end position="330"/>
    </location>
</feature>
<dbReference type="GO" id="GO:0008270">
    <property type="term" value="F:zinc ion binding"/>
    <property type="evidence" value="ECO:0007669"/>
    <property type="project" value="UniProtKB-KW"/>
</dbReference>
<dbReference type="OrthoDB" id="787137at2759"/>
<evidence type="ECO:0000256" key="3">
    <source>
        <dbReference type="ARBA" id="ARBA00022833"/>
    </source>
</evidence>
<feature type="region of interest" description="Disordered" evidence="7">
    <location>
        <begin position="136"/>
        <end position="169"/>
    </location>
</feature>
<dbReference type="InterPro" id="IPR049914">
    <property type="entry name" value="PHD1-3/5-6"/>
</dbReference>
<feature type="region of interest" description="Disordered" evidence="7">
    <location>
        <begin position="281"/>
        <end position="361"/>
    </location>
</feature>
<dbReference type="GO" id="GO:0140566">
    <property type="term" value="F:histone reader activity"/>
    <property type="evidence" value="ECO:0007669"/>
    <property type="project" value="InterPro"/>
</dbReference>
<name>A0A1Q3D186_CEPFO</name>
<dbReference type="InterPro" id="IPR056280">
    <property type="entry name" value="AIPP2-like_SPOC"/>
</dbReference>
<dbReference type="PANTHER" id="PTHR33304:SF9">
    <property type="entry name" value="RING_FYVE_PHD ZINC FINGER SUPERFAMILY PROTEIN"/>
    <property type="match status" value="1"/>
</dbReference>
<evidence type="ECO:0000256" key="1">
    <source>
        <dbReference type="ARBA" id="ARBA00022723"/>
    </source>
</evidence>
<keyword evidence="3" id="KW-0862">Zinc</keyword>
<evidence type="ECO:0000256" key="7">
    <source>
        <dbReference type="SAM" id="MobiDB-lite"/>
    </source>
</evidence>
<dbReference type="Gene3D" id="3.30.40.10">
    <property type="entry name" value="Zinc/RING finger domain, C3HC4 (zinc finger)"/>
    <property type="match status" value="1"/>
</dbReference>
<dbReference type="STRING" id="3775.A0A1Q3D186"/>
<evidence type="ECO:0000259" key="8">
    <source>
        <dbReference type="PROSITE" id="PS50016"/>
    </source>
</evidence>
<feature type="compositionally biased region" description="Low complexity" evidence="7">
    <location>
        <begin position="647"/>
        <end position="658"/>
    </location>
</feature>
<evidence type="ECO:0000313" key="9">
    <source>
        <dbReference type="EMBL" id="GAV86202.1"/>
    </source>
</evidence>
<dbReference type="SUPFAM" id="SSF57903">
    <property type="entry name" value="FYVE/PHD zinc finger"/>
    <property type="match status" value="1"/>
</dbReference>
<dbReference type="InterPro" id="IPR013083">
    <property type="entry name" value="Znf_RING/FYVE/PHD"/>
</dbReference>
<dbReference type="PANTHER" id="PTHR33304">
    <property type="match status" value="1"/>
</dbReference>
<organism evidence="9 10">
    <name type="scientific">Cephalotus follicularis</name>
    <name type="common">Albany pitcher plant</name>
    <dbReference type="NCBI Taxonomy" id="3775"/>
    <lineage>
        <taxon>Eukaryota</taxon>
        <taxon>Viridiplantae</taxon>
        <taxon>Streptophyta</taxon>
        <taxon>Embryophyta</taxon>
        <taxon>Tracheophyta</taxon>
        <taxon>Spermatophyta</taxon>
        <taxon>Magnoliopsida</taxon>
        <taxon>eudicotyledons</taxon>
        <taxon>Gunneridae</taxon>
        <taxon>Pentapetalae</taxon>
        <taxon>rosids</taxon>
        <taxon>fabids</taxon>
        <taxon>Oxalidales</taxon>
        <taxon>Cephalotaceae</taxon>
        <taxon>Cephalotus</taxon>
    </lineage>
</organism>
<feature type="compositionally biased region" description="Polar residues" evidence="7">
    <location>
        <begin position="522"/>
        <end position="534"/>
    </location>
</feature>
<dbReference type="SMART" id="SM00249">
    <property type="entry name" value="PHD"/>
    <property type="match status" value="1"/>
</dbReference>
<evidence type="ECO:0000313" key="10">
    <source>
        <dbReference type="Proteomes" id="UP000187406"/>
    </source>
</evidence>
<keyword evidence="4" id="KW-0805">Transcription regulation</keyword>
<evidence type="ECO:0000256" key="6">
    <source>
        <dbReference type="PROSITE-ProRule" id="PRU00146"/>
    </source>
</evidence>
<feature type="region of interest" description="Disordered" evidence="7">
    <location>
        <begin position="521"/>
        <end position="546"/>
    </location>
</feature>
<feature type="domain" description="PHD-type" evidence="8">
    <location>
        <begin position="383"/>
        <end position="434"/>
    </location>
</feature>
<feature type="region of interest" description="Disordered" evidence="7">
    <location>
        <begin position="437"/>
        <end position="474"/>
    </location>
</feature>